<dbReference type="PROSITE" id="PS00086">
    <property type="entry name" value="CYTOCHROME_P450"/>
    <property type="match status" value="1"/>
</dbReference>
<dbReference type="InterPro" id="IPR017972">
    <property type="entry name" value="Cyt_P450_CS"/>
</dbReference>
<feature type="transmembrane region" description="Helical" evidence="9">
    <location>
        <begin position="12"/>
        <end position="32"/>
    </location>
</feature>
<dbReference type="Gene3D" id="1.10.630.10">
    <property type="entry name" value="Cytochrome P450"/>
    <property type="match status" value="1"/>
</dbReference>
<dbReference type="PANTHER" id="PTHR24305">
    <property type="entry name" value="CYTOCHROME P450"/>
    <property type="match status" value="1"/>
</dbReference>
<keyword evidence="8" id="KW-0503">Monooxygenase</keyword>
<dbReference type="Proteomes" id="UP000521872">
    <property type="component" value="Unassembled WGS sequence"/>
</dbReference>
<evidence type="ECO:0008006" key="12">
    <source>
        <dbReference type="Google" id="ProtNLM"/>
    </source>
</evidence>
<keyword evidence="4 7" id="KW-0479">Metal-binding</keyword>
<name>A0A8H4QYL4_9AGAR</name>
<dbReference type="InterPro" id="IPR036396">
    <property type="entry name" value="Cyt_P450_sf"/>
</dbReference>
<comment type="similarity">
    <text evidence="3 8">Belongs to the cytochrome P450 family.</text>
</comment>
<dbReference type="PRINTS" id="PR00385">
    <property type="entry name" value="P450"/>
</dbReference>
<comment type="cofactor">
    <cofactor evidence="1 7">
        <name>heme</name>
        <dbReference type="ChEBI" id="CHEBI:30413"/>
    </cofactor>
</comment>
<dbReference type="AlphaFoldDB" id="A0A8H4QYL4"/>
<organism evidence="10 11">
    <name type="scientific">Agrocybe pediades</name>
    <dbReference type="NCBI Taxonomy" id="84607"/>
    <lineage>
        <taxon>Eukaryota</taxon>
        <taxon>Fungi</taxon>
        <taxon>Dikarya</taxon>
        <taxon>Basidiomycota</taxon>
        <taxon>Agaricomycotina</taxon>
        <taxon>Agaricomycetes</taxon>
        <taxon>Agaricomycetidae</taxon>
        <taxon>Agaricales</taxon>
        <taxon>Agaricineae</taxon>
        <taxon>Strophariaceae</taxon>
        <taxon>Agrocybe</taxon>
    </lineage>
</organism>
<protein>
    <recommendedName>
        <fullName evidence="12">Cytochrome P450</fullName>
    </recommendedName>
</protein>
<dbReference type="GO" id="GO:0005506">
    <property type="term" value="F:iron ion binding"/>
    <property type="evidence" value="ECO:0007669"/>
    <property type="project" value="InterPro"/>
</dbReference>
<dbReference type="InterPro" id="IPR002401">
    <property type="entry name" value="Cyt_P450_E_grp-I"/>
</dbReference>
<evidence type="ECO:0000256" key="9">
    <source>
        <dbReference type="SAM" id="Phobius"/>
    </source>
</evidence>
<evidence type="ECO:0000256" key="4">
    <source>
        <dbReference type="ARBA" id="ARBA00022723"/>
    </source>
</evidence>
<evidence type="ECO:0000256" key="6">
    <source>
        <dbReference type="ARBA" id="ARBA00023004"/>
    </source>
</evidence>
<reference evidence="10 11" key="1">
    <citation type="submission" date="2019-12" db="EMBL/GenBank/DDBJ databases">
        <authorList>
            <person name="Floudas D."/>
            <person name="Bentzer J."/>
            <person name="Ahren D."/>
            <person name="Johansson T."/>
            <person name="Persson P."/>
            <person name="Tunlid A."/>
        </authorList>
    </citation>
    <scope>NUCLEOTIDE SEQUENCE [LARGE SCALE GENOMIC DNA]</scope>
    <source>
        <strain evidence="10 11">CBS 102.39</strain>
    </source>
</reference>
<comment type="pathway">
    <text evidence="2">Secondary metabolite biosynthesis.</text>
</comment>
<evidence type="ECO:0000256" key="8">
    <source>
        <dbReference type="RuleBase" id="RU000461"/>
    </source>
</evidence>
<gene>
    <name evidence="10" type="ORF">D9613_005506</name>
</gene>
<dbReference type="GO" id="GO:0016705">
    <property type="term" value="F:oxidoreductase activity, acting on paired donors, with incorporation or reduction of molecular oxygen"/>
    <property type="evidence" value="ECO:0007669"/>
    <property type="project" value="InterPro"/>
</dbReference>
<dbReference type="PANTHER" id="PTHR24305:SF157">
    <property type="entry name" value="N-ACETYLTRYPTOPHAN 6-HYDROXYLASE IVOC-RELATED"/>
    <property type="match status" value="1"/>
</dbReference>
<evidence type="ECO:0000313" key="10">
    <source>
        <dbReference type="EMBL" id="KAF4620014.1"/>
    </source>
</evidence>
<evidence type="ECO:0000256" key="7">
    <source>
        <dbReference type="PIRSR" id="PIRSR602401-1"/>
    </source>
</evidence>
<feature type="transmembrane region" description="Helical" evidence="9">
    <location>
        <begin position="445"/>
        <end position="462"/>
    </location>
</feature>
<sequence length="501" mass="56924">MHILITIDHPIDTACALVIIFWLALVIQRLYFHPLSCFPGPPLAAITGFYRTYFEVIKGGEFLREIQNLHSLYGPVVRIGPNELHFNDYSAHAEIYSVGSQLTKDPSFYRCFGVDGSAFGAVNPCVSKIRRAFMNNFFSRRAMLQLEDMIRQKAVHLVSRLSNSKQPNNMFLAFRSATLDIITVHMFGHCVDALDHPDFCAPLLLDIQTAIPLLWTIKSFPWIATLYLFLPKGVGLHLHEQFRAFLNVRQTLIRWLNRSQSEAEAHPFLHDQSICHQIFNPFNKPCHAYPSMQPVFDEILSLIQAGSDTVGNTCTVGTFHVLNNDAVRLALVEELKANWPNDEDPIDLSVLQDLPYLTAVVKESLRLSHGFVSPLPRIVGPMGAYIAGHYIPPKTTVGISVTFVHLNPILFPNPTQFMPERWLQPSSTSLNKYLLSFSSGPRMCLGISMAWAELYMFFAYIFRKMDMRIVEFDISDFNDFKDYFVPIYGGGQLHVIRAEYA</sequence>
<dbReference type="SUPFAM" id="SSF48264">
    <property type="entry name" value="Cytochrome P450"/>
    <property type="match status" value="1"/>
</dbReference>
<keyword evidence="9" id="KW-1133">Transmembrane helix</keyword>
<dbReference type="GO" id="GO:0020037">
    <property type="term" value="F:heme binding"/>
    <property type="evidence" value="ECO:0007669"/>
    <property type="project" value="InterPro"/>
</dbReference>
<evidence type="ECO:0000256" key="2">
    <source>
        <dbReference type="ARBA" id="ARBA00005179"/>
    </source>
</evidence>
<keyword evidence="9" id="KW-0812">Transmembrane</keyword>
<evidence type="ECO:0000256" key="3">
    <source>
        <dbReference type="ARBA" id="ARBA00010617"/>
    </source>
</evidence>
<dbReference type="PRINTS" id="PR00463">
    <property type="entry name" value="EP450I"/>
</dbReference>
<dbReference type="CDD" id="cd11062">
    <property type="entry name" value="CYP58-like"/>
    <property type="match status" value="1"/>
</dbReference>
<keyword evidence="6 7" id="KW-0408">Iron</keyword>
<dbReference type="Pfam" id="PF00067">
    <property type="entry name" value="p450"/>
    <property type="match status" value="1"/>
</dbReference>
<accession>A0A8H4QYL4</accession>
<evidence type="ECO:0000256" key="1">
    <source>
        <dbReference type="ARBA" id="ARBA00001971"/>
    </source>
</evidence>
<feature type="binding site" description="axial binding residue" evidence="7">
    <location>
        <position position="444"/>
    </location>
    <ligand>
        <name>heme</name>
        <dbReference type="ChEBI" id="CHEBI:30413"/>
    </ligand>
    <ligandPart>
        <name>Fe</name>
        <dbReference type="ChEBI" id="CHEBI:18248"/>
    </ligandPart>
</feature>
<dbReference type="EMBL" id="JAACJL010000016">
    <property type="protein sequence ID" value="KAF4620014.1"/>
    <property type="molecule type" value="Genomic_DNA"/>
</dbReference>
<keyword evidence="7 8" id="KW-0349">Heme</keyword>
<dbReference type="InterPro" id="IPR050121">
    <property type="entry name" value="Cytochrome_P450_monoxygenase"/>
</dbReference>
<keyword evidence="5 8" id="KW-0560">Oxidoreductase</keyword>
<keyword evidence="9" id="KW-0472">Membrane</keyword>
<dbReference type="InterPro" id="IPR001128">
    <property type="entry name" value="Cyt_P450"/>
</dbReference>
<dbReference type="GO" id="GO:0004497">
    <property type="term" value="F:monooxygenase activity"/>
    <property type="evidence" value="ECO:0007669"/>
    <property type="project" value="UniProtKB-KW"/>
</dbReference>
<comment type="caution">
    <text evidence="10">The sequence shown here is derived from an EMBL/GenBank/DDBJ whole genome shotgun (WGS) entry which is preliminary data.</text>
</comment>
<keyword evidence="11" id="KW-1185">Reference proteome</keyword>
<evidence type="ECO:0000256" key="5">
    <source>
        <dbReference type="ARBA" id="ARBA00023002"/>
    </source>
</evidence>
<proteinExistence type="inferred from homology"/>
<evidence type="ECO:0000313" key="11">
    <source>
        <dbReference type="Proteomes" id="UP000521872"/>
    </source>
</evidence>